<evidence type="ECO:0000313" key="2">
    <source>
        <dbReference type="EMBL" id="CAF3804432.1"/>
    </source>
</evidence>
<proteinExistence type="predicted"/>
<sequence>MSTVRINRIQSAYHRPARQRTTNIQVSHIKQHPITSMNTGESQINVPAWRILDPSISSRPLSSWQRPKTTSISTITSTHISTESFHSNEIERLLRCLDHDDKRIVQVDCLADYRKLVQTINLRNTPLDGKSLCTLQQRENRIVQRNACRDKRFRLLLDTLAPSHVIGIEENNFDDTNQNKISEYQSNDYPI</sequence>
<gene>
    <name evidence="2" type="ORF">FNK824_LOCUS15197</name>
    <name evidence="1" type="ORF">SEV965_LOCUS13392</name>
</gene>
<dbReference type="EMBL" id="CAJNOU010000632">
    <property type="protein sequence ID" value="CAF1052097.1"/>
    <property type="molecule type" value="Genomic_DNA"/>
</dbReference>
<name>A0A814KNR2_9BILA</name>
<dbReference type="EMBL" id="CAJOBE010002177">
    <property type="protein sequence ID" value="CAF3804432.1"/>
    <property type="molecule type" value="Genomic_DNA"/>
</dbReference>
<comment type="caution">
    <text evidence="1">The sequence shown here is derived from an EMBL/GenBank/DDBJ whole genome shotgun (WGS) entry which is preliminary data.</text>
</comment>
<evidence type="ECO:0000313" key="1">
    <source>
        <dbReference type="EMBL" id="CAF1052097.1"/>
    </source>
</evidence>
<reference evidence="1" key="1">
    <citation type="submission" date="2021-02" db="EMBL/GenBank/DDBJ databases">
        <authorList>
            <person name="Nowell W R."/>
        </authorList>
    </citation>
    <scope>NUCLEOTIDE SEQUENCE</scope>
</reference>
<dbReference type="Proteomes" id="UP000663874">
    <property type="component" value="Unassembled WGS sequence"/>
</dbReference>
<evidence type="ECO:0000313" key="3">
    <source>
        <dbReference type="Proteomes" id="UP000663889"/>
    </source>
</evidence>
<dbReference type="Proteomes" id="UP000663889">
    <property type="component" value="Unassembled WGS sequence"/>
</dbReference>
<accession>A0A814KNR2</accession>
<dbReference type="AlphaFoldDB" id="A0A814KNR2"/>
<organism evidence="1 3">
    <name type="scientific">Rotaria sordida</name>
    <dbReference type="NCBI Taxonomy" id="392033"/>
    <lineage>
        <taxon>Eukaryota</taxon>
        <taxon>Metazoa</taxon>
        <taxon>Spiralia</taxon>
        <taxon>Gnathifera</taxon>
        <taxon>Rotifera</taxon>
        <taxon>Eurotatoria</taxon>
        <taxon>Bdelloidea</taxon>
        <taxon>Philodinida</taxon>
        <taxon>Philodinidae</taxon>
        <taxon>Rotaria</taxon>
    </lineage>
</organism>
<protein>
    <submittedName>
        <fullName evidence="1">Uncharacterized protein</fullName>
    </submittedName>
</protein>